<evidence type="ECO:0000313" key="3">
    <source>
        <dbReference type="Proteomes" id="UP001165121"/>
    </source>
</evidence>
<feature type="compositionally biased region" description="Basic residues" evidence="1">
    <location>
        <begin position="66"/>
        <end position="78"/>
    </location>
</feature>
<dbReference type="AlphaFoldDB" id="A0A9W7CW68"/>
<protein>
    <submittedName>
        <fullName evidence="2">Unnamed protein product</fullName>
    </submittedName>
</protein>
<dbReference type="EMBL" id="BSXT01001892">
    <property type="protein sequence ID" value="GMF45886.1"/>
    <property type="molecule type" value="Genomic_DNA"/>
</dbReference>
<feature type="region of interest" description="Disordered" evidence="1">
    <location>
        <begin position="56"/>
        <end position="177"/>
    </location>
</feature>
<name>A0A9W7CW68_9STRA</name>
<evidence type="ECO:0000313" key="2">
    <source>
        <dbReference type="EMBL" id="GMF45886.1"/>
    </source>
</evidence>
<feature type="compositionally biased region" description="Basic and acidic residues" evidence="1">
    <location>
        <begin position="125"/>
        <end position="149"/>
    </location>
</feature>
<keyword evidence="3" id="KW-1185">Reference proteome</keyword>
<sequence>MPHGIDSLACHQQTTLQQDALGLWAEEVHENATDAAQTREQEEHAVDVEVREELHHLRHDGTHGPVSRRRQRHTRSAHAQREDLGRVDPAHRTPRDGEVEDEEGRAHADEPAADLGASCVVHVAVTDRREQNGGEQVTNDHADGTDEQKLATSGGVHPAHGRDGAQEVDTGDEEGRVDAGVGDVLEDETTVAHDRVDARGLLQHLQQHGDDDTLADGRLEQLCESLVGGLFLLDLVTDGLQLVTDVVRHAKPFEDLLGLILALVQVRPARTLRYEEDAEHDDERSSHGHTVGRTPATVVVLHDDIDDVGQEEPDDDGHLHEAREQTAQLLGGHLGAEERQREGRVAHAEALHHTGGVHEVVLLRLVEADPGRADAEEQAGTEDGGSTAELVGHEAANEGAAEAAEVVGHVVPDREVRPLRRQVRRGGDALVVREVVPADAVIVDERVHDEHARGHALVVAEEEAAQGGEDAHYDGVRARALGRDVVHVVSGHGGATKDLKTLLDSTWLRQRKLRNEEK</sequence>
<reference evidence="2" key="1">
    <citation type="submission" date="2023-04" db="EMBL/GenBank/DDBJ databases">
        <title>Phytophthora fragariaefolia NBRC 109709.</title>
        <authorList>
            <person name="Ichikawa N."/>
            <person name="Sato H."/>
            <person name="Tonouchi N."/>
        </authorList>
    </citation>
    <scope>NUCLEOTIDE SEQUENCE</scope>
    <source>
        <strain evidence="2">NBRC 109709</strain>
    </source>
</reference>
<dbReference type="Proteomes" id="UP001165121">
    <property type="component" value="Unassembled WGS sequence"/>
</dbReference>
<feature type="compositionally biased region" description="Basic and acidic residues" evidence="1">
    <location>
        <begin position="79"/>
        <end position="97"/>
    </location>
</feature>
<evidence type="ECO:0000256" key="1">
    <source>
        <dbReference type="SAM" id="MobiDB-lite"/>
    </source>
</evidence>
<dbReference type="OrthoDB" id="10452216at2759"/>
<gene>
    <name evidence="2" type="ORF">Pfra01_001664900</name>
</gene>
<proteinExistence type="predicted"/>
<accession>A0A9W7CW68</accession>
<organism evidence="2 3">
    <name type="scientific">Phytophthora fragariaefolia</name>
    <dbReference type="NCBI Taxonomy" id="1490495"/>
    <lineage>
        <taxon>Eukaryota</taxon>
        <taxon>Sar</taxon>
        <taxon>Stramenopiles</taxon>
        <taxon>Oomycota</taxon>
        <taxon>Peronosporomycetes</taxon>
        <taxon>Peronosporales</taxon>
        <taxon>Peronosporaceae</taxon>
        <taxon>Phytophthora</taxon>
    </lineage>
</organism>
<comment type="caution">
    <text evidence="2">The sequence shown here is derived from an EMBL/GenBank/DDBJ whole genome shotgun (WGS) entry which is preliminary data.</text>
</comment>
<feature type="region of interest" description="Disordered" evidence="1">
    <location>
        <begin position="276"/>
        <end position="296"/>
    </location>
</feature>